<dbReference type="PROSITE" id="PS51257">
    <property type="entry name" value="PROKAR_LIPOPROTEIN"/>
    <property type="match status" value="1"/>
</dbReference>
<feature type="compositionally biased region" description="Low complexity" evidence="1">
    <location>
        <begin position="66"/>
        <end position="180"/>
    </location>
</feature>
<protein>
    <submittedName>
        <fullName evidence="3">Putative lipoprotein</fullName>
    </submittedName>
</protein>
<dbReference type="eggNOG" id="ENOG50325BA">
    <property type="taxonomic scope" value="Bacteria"/>
</dbReference>
<reference evidence="3 4" key="1">
    <citation type="submission" date="2011-02" db="EMBL/GenBank/DDBJ databases">
        <authorList>
            <person name="Nelson K.E."/>
            <person name="Sutton G."/>
            <person name="Torralba M."/>
            <person name="Durkin S."/>
            <person name="Harkins D."/>
            <person name="Montgomery R."/>
            <person name="Ziemer C."/>
            <person name="Klaassens E."/>
            <person name="Ocuiv P."/>
            <person name="Morrison M."/>
        </authorList>
    </citation>
    <scope>NUCLEOTIDE SEQUENCE [LARGE SCALE GENOMIC DNA]</scope>
    <source>
        <strain evidence="3 4">8</strain>
    </source>
</reference>
<evidence type="ECO:0000256" key="2">
    <source>
        <dbReference type="SAM" id="SignalP"/>
    </source>
</evidence>
<keyword evidence="4" id="KW-1185">Reference proteome</keyword>
<dbReference type="EMBL" id="ADKM02000031">
    <property type="protein sequence ID" value="EGC04299.1"/>
    <property type="molecule type" value="Genomic_DNA"/>
</dbReference>
<keyword evidence="2" id="KW-0732">Signal</keyword>
<keyword evidence="3" id="KW-0449">Lipoprotein</keyword>
<evidence type="ECO:0000256" key="1">
    <source>
        <dbReference type="SAM" id="MobiDB-lite"/>
    </source>
</evidence>
<name>E9S8Y3_RUMAL</name>
<feature type="chain" id="PRO_5003246931" evidence="2">
    <location>
        <begin position="21"/>
        <end position="377"/>
    </location>
</feature>
<dbReference type="RefSeq" id="WP_002847453.1">
    <property type="nucleotide sequence ID" value="NZ_ADKM02000031.1"/>
</dbReference>
<accession>E9S8Y3</accession>
<dbReference type="OrthoDB" id="1819848at2"/>
<proteinExistence type="predicted"/>
<evidence type="ECO:0000313" key="4">
    <source>
        <dbReference type="Proteomes" id="UP000004259"/>
    </source>
</evidence>
<dbReference type="AlphaFoldDB" id="E9S8Y3"/>
<sequence length="377" mass="40335">MKIKAAISALLTAVMLTACGQTEQPVSDRVDVSAAETAVTTSAYSEDITTSAETTTTTTVTTSIADEDSSAVVSSTPSSTQRTVSSTSKAATGKAATTTKKSSTTTRQSSANGGTVNNNNNVSGNSGGAAAQAQAHQSSSGGTTAARQTQAPVTTTTPAPVVTAAPPQTTTTTTTTQYVPEPEPQPEPEQRLSIDDGVMDLKLYDPDLLNELSSIYGSFSDYLDLQLWTFIDSYPINCLDLYNAGQNLQYDGTEVGRLRAVCQYAYDLGGRNCIEYALNAYFIAKGAGLECYLARSNQYGWYGHVSNVVNYEGNYYFMEPQVNIPIDWSSIAFEGYADDGSGLVGACQLDLFFDINENHYSFDIKQDLQITQSEIRN</sequence>
<evidence type="ECO:0000313" key="3">
    <source>
        <dbReference type="EMBL" id="EGC04299.1"/>
    </source>
</evidence>
<organism evidence="3 4">
    <name type="scientific">Ruminococcus albus 8</name>
    <dbReference type="NCBI Taxonomy" id="246199"/>
    <lineage>
        <taxon>Bacteria</taxon>
        <taxon>Bacillati</taxon>
        <taxon>Bacillota</taxon>
        <taxon>Clostridia</taxon>
        <taxon>Eubacteriales</taxon>
        <taxon>Oscillospiraceae</taxon>
        <taxon>Ruminococcus</taxon>
    </lineage>
</organism>
<feature type="signal peptide" evidence="2">
    <location>
        <begin position="1"/>
        <end position="20"/>
    </location>
</feature>
<gene>
    <name evidence="3" type="ORF">CUS_5628</name>
</gene>
<dbReference type="Proteomes" id="UP000004259">
    <property type="component" value="Unassembled WGS sequence"/>
</dbReference>
<feature type="region of interest" description="Disordered" evidence="1">
    <location>
        <begin position="66"/>
        <end position="192"/>
    </location>
</feature>
<comment type="caution">
    <text evidence="3">The sequence shown here is derived from an EMBL/GenBank/DDBJ whole genome shotgun (WGS) entry which is preliminary data.</text>
</comment>
<dbReference type="STRING" id="246199.CUS_5628"/>